<keyword evidence="1" id="KW-0732">Signal</keyword>
<dbReference type="InterPro" id="IPR041313">
    <property type="entry name" value="DUF5642"/>
</dbReference>
<name>A0A557XEA0_9MYCO</name>
<feature type="signal peptide" evidence="1">
    <location>
        <begin position="1"/>
        <end position="25"/>
    </location>
</feature>
<sequence>MSLHKASFGLLCVGLLAACSSSKPAHPTDIKKVFTVESTFGPEFRVKGKGPSGIDPQLEGSQGLPPNVTFEPADCGKYTTGQRLPLGTQGKMAAVFAEGKGNRFVAVAFQTADELPFEAIPEQCKHVTFSGPSVNGVADAVDAPRIEGAHTLGTYRQIEAKVAEKEQSQEVYHFSAYLGRSLVVVTATPLAAPNQPSSPIDVDRARRLLTDAVAAIRG</sequence>
<evidence type="ECO:0000259" key="2">
    <source>
        <dbReference type="Pfam" id="PF18702"/>
    </source>
</evidence>
<dbReference type="OrthoDB" id="4637146at2"/>
<keyword evidence="4" id="KW-1185">Reference proteome</keyword>
<gene>
    <name evidence="3" type="ORF">FPZ47_22755</name>
</gene>
<comment type="caution">
    <text evidence="3">The sequence shown here is derived from an EMBL/GenBank/DDBJ whole genome shotgun (WGS) entry which is preliminary data.</text>
</comment>
<reference evidence="3 4" key="1">
    <citation type="submission" date="2019-07" db="EMBL/GenBank/DDBJ databases">
        <title>New Mycobacterium species.</title>
        <authorList>
            <person name="Tortoli E."/>
            <person name="Ghielmetti G."/>
            <person name="Friedel U."/>
            <person name="Trovato A."/>
        </authorList>
    </citation>
    <scope>NUCLEOTIDE SEQUENCE [LARGE SCALE GENOMIC DNA]</scope>
    <source>
        <strain evidence="3 4">16-83</strain>
    </source>
</reference>
<dbReference type="AlphaFoldDB" id="A0A557XEA0"/>
<dbReference type="EMBL" id="VMQU01000132">
    <property type="protein sequence ID" value="TVS83892.1"/>
    <property type="molecule type" value="Genomic_DNA"/>
</dbReference>
<protein>
    <recommendedName>
        <fullName evidence="2">DUF5642 domain-containing protein</fullName>
    </recommendedName>
</protein>
<accession>A0A557XEA0</accession>
<dbReference type="PROSITE" id="PS51257">
    <property type="entry name" value="PROKAR_LIPOPROTEIN"/>
    <property type="match status" value="1"/>
</dbReference>
<dbReference type="Proteomes" id="UP000320513">
    <property type="component" value="Unassembled WGS sequence"/>
</dbReference>
<evidence type="ECO:0000256" key="1">
    <source>
        <dbReference type="SAM" id="SignalP"/>
    </source>
</evidence>
<feature type="chain" id="PRO_5039608177" description="DUF5642 domain-containing protein" evidence="1">
    <location>
        <begin position="26"/>
        <end position="218"/>
    </location>
</feature>
<proteinExistence type="predicted"/>
<dbReference type="RefSeq" id="WP_144955574.1">
    <property type="nucleotide sequence ID" value="NZ_VMQU01000132.1"/>
</dbReference>
<organism evidence="3 4">
    <name type="scientific">Mycobacterium helveticum</name>
    <dbReference type="NCBI Taxonomy" id="2592811"/>
    <lineage>
        <taxon>Bacteria</taxon>
        <taxon>Bacillati</taxon>
        <taxon>Actinomycetota</taxon>
        <taxon>Actinomycetes</taxon>
        <taxon>Mycobacteriales</taxon>
        <taxon>Mycobacteriaceae</taxon>
        <taxon>Mycobacterium</taxon>
    </lineage>
</organism>
<evidence type="ECO:0000313" key="4">
    <source>
        <dbReference type="Proteomes" id="UP000320513"/>
    </source>
</evidence>
<dbReference type="Pfam" id="PF18702">
    <property type="entry name" value="DUF5642"/>
    <property type="match status" value="1"/>
</dbReference>
<feature type="domain" description="DUF5642" evidence="2">
    <location>
        <begin position="29"/>
        <end position="217"/>
    </location>
</feature>
<evidence type="ECO:0000313" key="3">
    <source>
        <dbReference type="EMBL" id="TVS83892.1"/>
    </source>
</evidence>